<keyword evidence="3" id="KW-0560">Oxidoreductase</keyword>
<dbReference type="HOGENOM" id="CLU_010194_1_1_1"/>
<dbReference type="Pfam" id="PF13561">
    <property type="entry name" value="adh_short_C2"/>
    <property type="match status" value="1"/>
</dbReference>
<evidence type="ECO:0000256" key="2">
    <source>
        <dbReference type="ARBA" id="ARBA00022857"/>
    </source>
</evidence>
<comment type="similarity">
    <text evidence="1">Belongs to the short-chain dehydrogenases/reductases (SDR) family.</text>
</comment>
<dbReference type="EMBL" id="KN847339">
    <property type="protein sequence ID" value="KIW39505.1"/>
    <property type="molecule type" value="Genomic_DNA"/>
</dbReference>
<dbReference type="GO" id="GO:0016616">
    <property type="term" value="F:oxidoreductase activity, acting on the CH-OH group of donors, NAD or NADP as acceptor"/>
    <property type="evidence" value="ECO:0007669"/>
    <property type="project" value="TreeGrafter"/>
</dbReference>
<dbReference type="PROSITE" id="PS00061">
    <property type="entry name" value="ADH_SHORT"/>
    <property type="match status" value="1"/>
</dbReference>
<dbReference type="InterPro" id="IPR002347">
    <property type="entry name" value="SDR_fam"/>
</dbReference>
<evidence type="ECO:0000313" key="5">
    <source>
        <dbReference type="Proteomes" id="UP000053342"/>
    </source>
</evidence>
<dbReference type="PANTHER" id="PTHR42760">
    <property type="entry name" value="SHORT-CHAIN DEHYDROGENASES/REDUCTASES FAMILY MEMBER"/>
    <property type="match status" value="1"/>
</dbReference>
<dbReference type="Proteomes" id="UP000053342">
    <property type="component" value="Unassembled WGS sequence"/>
</dbReference>
<organism evidence="4 5">
    <name type="scientific">Exophiala oligosperma</name>
    <dbReference type="NCBI Taxonomy" id="215243"/>
    <lineage>
        <taxon>Eukaryota</taxon>
        <taxon>Fungi</taxon>
        <taxon>Dikarya</taxon>
        <taxon>Ascomycota</taxon>
        <taxon>Pezizomycotina</taxon>
        <taxon>Eurotiomycetes</taxon>
        <taxon>Chaetothyriomycetidae</taxon>
        <taxon>Chaetothyriales</taxon>
        <taxon>Herpotrichiellaceae</taxon>
        <taxon>Exophiala</taxon>
    </lineage>
</organism>
<dbReference type="VEuPathDB" id="FungiDB:PV06_08111"/>
<evidence type="ECO:0000313" key="4">
    <source>
        <dbReference type="EMBL" id="KIW39505.1"/>
    </source>
</evidence>
<evidence type="ECO:0008006" key="6">
    <source>
        <dbReference type="Google" id="ProtNLM"/>
    </source>
</evidence>
<dbReference type="RefSeq" id="XP_016259721.1">
    <property type="nucleotide sequence ID" value="XM_016409413.1"/>
</dbReference>
<dbReference type="FunFam" id="3.40.50.720:FF:000084">
    <property type="entry name" value="Short-chain dehydrogenase reductase"/>
    <property type="match status" value="1"/>
</dbReference>
<name>A0A0D2DAU5_9EURO</name>
<dbReference type="InterPro" id="IPR020904">
    <property type="entry name" value="Sc_DH/Rdtase_CS"/>
</dbReference>
<dbReference type="Gene3D" id="3.40.50.720">
    <property type="entry name" value="NAD(P)-binding Rossmann-like Domain"/>
    <property type="match status" value="1"/>
</dbReference>
<dbReference type="STRING" id="215243.A0A0D2DAU5"/>
<protein>
    <recommendedName>
        <fullName evidence="6">2-deoxy-D-gluconate 3-dehydrogenase</fullName>
    </recommendedName>
</protein>
<keyword evidence="5" id="KW-1185">Reference proteome</keyword>
<proteinExistence type="inferred from homology"/>
<reference evidence="4 5" key="1">
    <citation type="submission" date="2015-01" db="EMBL/GenBank/DDBJ databases">
        <title>The Genome Sequence of Exophiala oligosperma CBS72588.</title>
        <authorList>
            <consortium name="The Broad Institute Genomics Platform"/>
            <person name="Cuomo C."/>
            <person name="de Hoog S."/>
            <person name="Gorbushina A."/>
            <person name="Stielow B."/>
            <person name="Teixiera M."/>
            <person name="Abouelleil A."/>
            <person name="Chapman S.B."/>
            <person name="Priest M."/>
            <person name="Young S.K."/>
            <person name="Wortman J."/>
            <person name="Nusbaum C."/>
            <person name="Birren B."/>
        </authorList>
    </citation>
    <scope>NUCLEOTIDE SEQUENCE [LARGE SCALE GENOMIC DNA]</scope>
    <source>
        <strain evidence="4 5">CBS 72588</strain>
    </source>
</reference>
<dbReference type="AlphaFoldDB" id="A0A0D2DAU5"/>
<dbReference type="InterPro" id="IPR036291">
    <property type="entry name" value="NAD(P)-bd_dom_sf"/>
</dbReference>
<keyword evidence="2" id="KW-0521">NADP</keyword>
<accession>A0A0D2DAU5</accession>
<dbReference type="OrthoDB" id="294295at2759"/>
<dbReference type="PRINTS" id="PR00080">
    <property type="entry name" value="SDRFAMILY"/>
</dbReference>
<gene>
    <name evidence="4" type="ORF">PV06_08111</name>
</gene>
<dbReference type="PRINTS" id="PR00081">
    <property type="entry name" value="GDHRDH"/>
</dbReference>
<dbReference type="GeneID" id="27360185"/>
<sequence>MSITTTSIIMQALNQEDLFTLVGETALVTGATRGIGKSMALALARAGAKVLLVQRDISATSVRDEINSSVPEATRHAQIYEADLANRESVEGLVAQVEGHGHRITILVNSAGIIIRHPITEFPSGDWDKVIEVNLNSCFILSRDVARHMLENEMVRGQRGSIVNVASIMSFQGGLNVSAYAASKGGLTQLTKSFSNELASRGIRVNAIAPGYCVTEMNEQLFQDKDRSRSLSERIPMGRWGQASDFAGPVIFLASRASAYMTGETLTVDGGWMSR</sequence>
<dbReference type="SUPFAM" id="SSF51735">
    <property type="entry name" value="NAD(P)-binding Rossmann-fold domains"/>
    <property type="match status" value="1"/>
</dbReference>
<dbReference type="PANTHER" id="PTHR42760:SF5">
    <property type="entry name" value="2-DEHYDRO-3-DEOXY-D-GLUCONATE 5-DEHYDROGENASE"/>
    <property type="match status" value="1"/>
</dbReference>
<evidence type="ECO:0000256" key="3">
    <source>
        <dbReference type="ARBA" id="ARBA00023002"/>
    </source>
</evidence>
<evidence type="ECO:0000256" key="1">
    <source>
        <dbReference type="ARBA" id="ARBA00006484"/>
    </source>
</evidence>